<feature type="compositionally biased region" description="Gly residues" evidence="7">
    <location>
        <begin position="8"/>
        <end position="19"/>
    </location>
</feature>
<dbReference type="STRING" id="15368.A0A0Q3H548"/>
<dbReference type="FunCoup" id="A0A0Q3H548">
    <property type="interactions" value="7"/>
</dbReference>
<evidence type="ECO:0000256" key="1">
    <source>
        <dbReference type="ARBA" id="ARBA00004123"/>
    </source>
</evidence>
<evidence type="ECO:0000256" key="2">
    <source>
        <dbReference type="ARBA" id="ARBA00023015"/>
    </source>
</evidence>
<reference evidence="9" key="2">
    <citation type="submission" date="2017-06" db="EMBL/GenBank/DDBJ databases">
        <title>WGS assembly of Brachypodium distachyon.</title>
        <authorList>
            <consortium name="The International Brachypodium Initiative"/>
            <person name="Lucas S."/>
            <person name="Harmon-Smith M."/>
            <person name="Lail K."/>
            <person name="Tice H."/>
            <person name="Grimwood J."/>
            <person name="Bruce D."/>
            <person name="Barry K."/>
            <person name="Shu S."/>
            <person name="Lindquist E."/>
            <person name="Wang M."/>
            <person name="Pitluck S."/>
            <person name="Vogel J.P."/>
            <person name="Garvin D.F."/>
            <person name="Mockler T.C."/>
            <person name="Schmutz J."/>
            <person name="Rokhsar D."/>
            <person name="Bevan M.W."/>
        </authorList>
    </citation>
    <scope>NUCLEOTIDE SEQUENCE</scope>
    <source>
        <strain evidence="9">Bd21</strain>
    </source>
</reference>
<sequence>MDGRAADAGGGTSSGGCGHPIGSRIEEHRKYMSESSCCSRCGHKIDRKLDWVGLPAGVKFDPTDQELIEHLEAKVRSGGSAATAPAMEEAESHPLIDEFIPTIEGEDGICYTHPEKLPGVSKDGLSRHFFHRPSKAYTTGTRKRRKIQPPAATADASAAISSSAAATGSSASSSQQQQMRSETRWHKTGKTRPVAVGGRQRGCKKILVLYTNFGKHRKPEKTNWVMHQYHLGESEEEREGELVVSKIFYQTQPRQCGAVVSGTAEASVVDRRRDRAAAAPAAASHMQASSDIMTIAAAFTGHGGAAGIDEFSFEQFRNSFDEVGTGASDHQVVQARADEGVLHRHQQQHQVGEHDHRPRHQLHYTGGLLQEQQQRAAAVAACHVSTPTDPISTLIAAPRVHQGSFVLAAPADQPYDHGAPSYHQQEDERPHQTPKFDGRSTSGLEEVIMGCTSRRSKGGESSGGKEGAGWHQYPSFWPSDNQDHHG</sequence>
<keyword evidence="3" id="KW-0238">DNA-binding</keyword>
<keyword evidence="5" id="KW-0804">Transcription</keyword>
<evidence type="ECO:0000256" key="7">
    <source>
        <dbReference type="SAM" id="MobiDB-lite"/>
    </source>
</evidence>
<dbReference type="Gramene" id="KQK17983">
    <property type="protein sequence ID" value="KQK17983"/>
    <property type="gene ID" value="BRADI_1g37898v3"/>
</dbReference>
<reference evidence="9 10" key="1">
    <citation type="journal article" date="2010" name="Nature">
        <title>Genome sequencing and analysis of the model grass Brachypodium distachyon.</title>
        <authorList>
            <consortium name="International Brachypodium Initiative"/>
        </authorList>
    </citation>
    <scope>NUCLEOTIDE SEQUENCE [LARGE SCALE GENOMIC DNA]</scope>
    <source>
        <strain evidence="9 10">Bd21</strain>
    </source>
</reference>
<gene>
    <name evidence="10" type="primary">LOC100835793</name>
    <name evidence="9" type="ORF">BRADI_1g37898v3</name>
</gene>
<dbReference type="PANTHER" id="PTHR31079:SF51">
    <property type="entry name" value="OS06G0560300 PROTEIN"/>
    <property type="match status" value="1"/>
</dbReference>
<evidence type="ECO:0000259" key="8">
    <source>
        <dbReference type="PROSITE" id="PS51005"/>
    </source>
</evidence>
<dbReference type="GeneID" id="100835793"/>
<proteinExistence type="predicted"/>
<keyword evidence="6" id="KW-0539">Nucleus</keyword>
<keyword evidence="4" id="KW-0010">Activator</keyword>
<dbReference type="PROSITE" id="PS51005">
    <property type="entry name" value="NAC"/>
    <property type="match status" value="1"/>
</dbReference>
<comment type="subcellular location">
    <subcellularLocation>
        <location evidence="1">Nucleus</location>
    </subcellularLocation>
</comment>
<dbReference type="SUPFAM" id="SSF101941">
    <property type="entry name" value="NAC domain"/>
    <property type="match status" value="1"/>
</dbReference>
<keyword evidence="11" id="KW-1185">Reference proteome</keyword>
<keyword evidence="2" id="KW-0805">Transcription regulation</keyword>
<dbReference type="Gene3D" id="2.170.150.80">
    <property type="entry name" value="NAC domain"/>
    <property type="match status" value="1"/>
</dbReference>
<feature type="region of interest" description="Disordered" evidence="7">
    <location>
        <begin position="411"/>
        <end position="486"/>
    </location>
</feature>
<dbReference type="Proteomes" id="UP000008810">
    <property type="component" value="Chromosome 1"/>
</dbReference>
<dbReference type="Pfam" id="PF02365">
    <property type="entry name" value="NAM"/>
    <property type="match status" value="2"/>
</dbReference>
<feature type="compositionally biased region" description="Low complexity" evidence="7">
    <location>
        <begin position="151"/>
        <end position="174"/>
    </location>
</feature>
<evidence type="ECO:0000256" key="6">
    <source>
        <dbReference type="ARBA" id="ARBA00023242"/>
    </source>
</evidence>
<accession>A0A0Q3H548</accession>
<dbReference type="EnsemblPlants" id="KQK17983">
    <property type="protein sequence ID" value="KQK17983"/>
    <property type="gene ID" value="BRADI_1g37898v3"/>
</dbReference>
<dbReference type="AlphaFoldDB" id="A0A0Q3H548"/>
<evidence type="ECO:0000313" key="11">
    <source>
        <dbReference type="Proteomes" id="UP000008810"/>
    </source>
</evidence>
<evidence type="ECO:0000256" key="3">
    <source>
        <dbReference type="ARBA" id="ARBA00023125"/>
    </source>
</evidence>
<dbReference type="GO" id="GO:0006355">
    <property type="term" value="P:regulation of DNA-templated transcription"/>
    <property type="evidence" value="ECO:0000318"/>
    <property type="project" value="GO_Central"/>
</dbReference>
<dbReference type="InterPro" id="IPR044799">
    <property type="entry name" value="SOG1-like"/>
</dbReference>
<dbReference type="InterPro" id="IPR036093">
    <property type="entry name" value="NAC_dom_sf"/>
</dbReference>
<protein>
    <recommendedName>
        <fullName evidence="8">NAC domain-containing protein</fullName>
    </recommendedName>
</protein>
<dbReference type="FunFam" id="2.170.150.80:FF:000001">
    <property type="entry name" value="NAC domain-containing protein 73"/>
    <property type="match status" value="1"/>
</dbReference>
<organism evidence="9">
    <name type="scientific">Brachypodium distachyon</name>
    <name type="common">Purple false brome</name>
    <name type="synonym">Trachynia distachya</name>
    <dbReference type="NCBI Taxonomy" id="15368"/>
    <lineage>
        <taxon>Eukaryota</taxon>
        <taxon>Viridiplantae</taxon>
        <taxon>Streptophyta</taxon>
        <taxon>Embryophyta</taxon>
        <taxon>Tracheophyta</taxon>
        <taxon>Spermatophyta</taxon>
        <taxon>Magnoliopsida</taxon>
        <taxon>Liliopsida</taxon>
        <taxon>Poales</taxon>
        <taxon>Poaceae</taxon>
        <taxon>BOP clade</taxon>
        <taxon>Pooideae</taxon>
        <taxon>Stipodae</taxon>
        <taxon>Brachypodieae</taxon>
        <taxon>Brachypodium</taxon>
    </lineage>
</organism>
<feature type="compositionally biased region" description="Basic and acidic residues" evidence="7">
    <location>
        <begin position="424"/>
        <end position="438"/>
    </location>
</feature>
<dbReference type="GO" id="GO:0045893">
    <property type="term" value="P:positive regulation of DNA-templated transcription"/>
    <property type="evidence" value="ECO:0007669"/>
    <property type="project" value="UniProtKB-ARBA"/>
</dbReference>
<dbReference type="GO" id="GO:0005634">
    <property type="term" value="C:nucleus"/>
    <property type="evidence" value="ECO:0000318"/>
    <property type="project" value="GO_Central"/>
</dbReference>
<evidence type="ECO:0000313" key="9">
    <source>
        <dbReference type="EMBL" id="KQK17983.1"/>
    </source>
</evidence>
<name>A0A0Q3H548_BRADI</name>
<dbReference type="EnsemblPlants" id="PNT75778">
    <property type="protein sequence ID" value="PNT75778"/>
    <property type="gene ID" value="BRADI_1g37898v3"/>
</dbReference>
<dbReference type="OrthoDB" id="662632at2759"/>
<dbReference type="ExpressionAtlas" id="A0A0Q3H548">
    <property type="expression patterns" value="baseline and differential"/>
</dbReference>
<dbReference type="KEGG" id="bdi:100835793"/>
<dbReference type="PANTHER" id="PTHR31079">
    <property type="entry name" value="NAC DOMAIN-CONTAINING PROTEIN 73"/>
    <property type="match status" value="1"/>
</dbReference>
<reference evidence="10" key="3">
    <citation type="submission" date="2018-08" db="UniProtKB">
        <authorList>
            <consortium name="EnsemblPlants"/>
        </authorList>
    </citation>
    <scope>IDENTIFICATION</scope>
    <source>
        <strain evidence="10">cv. Bd21</strain>
    </source>
</reference>
<dbReference type="EMBL" id="CM000880">
    <property type="protein sequence ID" value="KQK17983.1"/>
    <property type="molecule type" value="Genomic_DNA"/>
</dbReference>
<dbReference type="GO" id="GO:0003700">
    <property type="term" value="F:DNA-binding transcription factor activity"/>
    <property type="evidence" value="ECO:0007669"/>
    <property type="project" value="InterPro"/>
</dbReference>
<feature type="region of interest" description="Disordered" evidence="7">
    <location>
        <begin position="1"/>
        <end position="20"/>
    </location>
</feature>
<dbReference type="RefSeq" id="XP_010227603.1">
    <property type="nucleotide sequence ID" value="XM_010229301.3"/>
</dbReference>
<dbReference type="EMBL" id="CM000880">
    <property type="protein sequence ID" value="PNT75778.1"/>
    <property type="molecule type" value="Genomic_DNA"/>
</dbReference>
<evidence type="ECO:0000256" key="5">
    <source>
        <dbReference type="ARBA" id="ARBA00023163"/>
    </source>
</evidence>
<dbReference type="Gramene" id="PNT75778">
    <property type="protein sequence ID" value="PNT75778"/>
    <property type="gene ID" value="BRADI_1g37898v3"/>
</dbReference>
<feature type="region of interest" description="Disordered" evidence="7">
    <location>
        <begin position="133"/>
        <end position="197"/>
    </location>
</feature>
<evidence type="ECO:0000313" key="10">
    <source>
        <dbReference type="EnsemblPlants" id="KQK17983"/>
    </source>
</evidence>
<dbReference type="GO" id="GO:0000976">
    <property type="term" value="F:transcription cis-regulatory region binding"/>
    <property type="evidence" value="ECO:0000318"/>
    <property type="project" value="GO_Central"/>
</dbReference>
<dbReference type="InterPro" id="IPR003441">
    <property type="entry name" value="NAC-dom"/>
</dbReference>
<evidence type="ECO:0000256" key="4">
    <source>
        <dbReference type="ARBA" id="ARBA00023159"/>
    </source>
</evidence>
<feature type="domain" description="NAC" evidence="8">
    <location>
        <begin position="54"/>
        <end position="250"/>
    </location>
</feature>